<dbReference type="InterPro" id="IPR005170">
    <property type="entry name" value="Transptr-assoc_dom"/>
</dbReference>
<evidence type="ECO:0000256" key="7">
    <source>
        <dbReference type="ARBA" id="ARBA00023122"/>
    </source>
</evidence>
<dbReference type="SUPFAM" id="SSF56176">
    <property type="entry name" value="FAD-binding/transporter-associated domain-like"/>
    <property type="match status" value="1"/>
</dbReference>
<evidence type="ECO:0000256" key="1">
    <source>
        <dbReference type="ARBA" id="ARBA00004651"/>
    </source>
</evidence>
<keyword evidence="7 9" id="KW-0129">CBS domain</keyword>
<sequence length="437" mass="49628">MEIMILIILILVNAFFAASEISLVALNDNKINKRAQENDKKSIKLKKLLDEPGRFLATIQIGITLAGFLASAFAADSFATPLANWLKEIGVPLSVSLLETISVIVITLLLSYFTLVVGELVPKQLALQKAEQIAYLTVNPLSILFKISFPFVKLLNISTNLIVKLFGVDPNAKKEEANEEEIRMLVDIGGEQGTIEVDEKQMIHNIFELNDKQVSDVMTHRTEIIAIQKNAPLDEILQIMNEKRFTRFPIYEENMDNIIGILHMKDMFPYLSQEKVEFSLEAILREPYYVMEMQPIDVAFNDMKANNAHIAIVLDEYGGVDGIVTMEDMIEEIVGEIMSEHHLPGEQEESEIIPLTDEQYRVEGVTNLYELEEVFQVELPTEEFETINGFFVHLLGRIPKIGEQPTVTYKNLKIEAEVITEHKVETFKITVLEKEKK</sequence>
<dbReference type="Proteomes" id="UP000572212">
    <property type="component" value="Unassembled WGS sequence"/>
</dbReference>
<evidence type="ECO:0000313" key="15">
    <source>
        <dbReference type="Proteomes" id="UP000572212"/>
    </source>
</evidence>
<protein>
    <submittedName>
        <fullName evidence="14">Putative hemolysin</fullName>
    </submittedName>
</protein>
<dbReference type="EMBL" id="JACHON010000004">
    <property type="protein sequence ID" value="MBB6512753.1"/>
    <property type="molecule type" value="Genomic_DNA"/>
</dbReference>
<comment type="subcellular location">
    <subcellularLocation>
        <location evidence="1">Cell membrane</location>
        <topology evidence="1">Multi-pass membrane protein</topology>
    </subcellularLocation>
</comment>
<dbReference type="Pfam" id="PF01595">
    <property type="entry name" value="CNNM"/>
    <property type="match status" value="1"/>
</dbReference>
<dbReference type="Gene3D" id="3.30.465.10">
    <property type="match status" value="1"/>
</dbReference>
<dbReference type="Pfam" id="PF00571">
    <property type="entry name" value="CBS"/>
    <property type="match status" value="2"/>
</dbReference>
<comment type="caution">
    <text evidence="14">The sequence shown here is derived from an EMBL/GenBank/DDBJ whole genome shotgun (WGS) entry which is preliminary data.</text>
</comment>
<feature type="transmembrane region" description="Helical" evidence="11">
    <location>
        <begin position="6"/>
        <end position="26"/>
    </location>
</feature>
<dbReference type="PANTHER" id="PTHR43099">
    <property type="entry name" value="UPF0053 PROTEIN YRKA"/>
    <property type="match status" value="1"/>
</dbReference>
<proteinExistence type="inferred from homology"/>
<dbReference type="InterPro" id="IPR046342">
    <property type="entry name" value="CBS_dom_sf"/>
</dbReference>
<evidence type="ECO:0000256" key="11">
    <source>
        <dbReference type="SAM" id="Phobius"/>
    </source>
</evidence>
<evidence type="ECO:0000256" key="10">
    <source>
        <dbReference type="PROSITE-ProRule" id="PRU01193"/>
    </source>
</evidence>
<evidence type="ECO:0000313" key="14">
    <source>
        <dbReference type="EMBL" id="MBB6512753.1"/>
    </source>
</evidence>
<dbReference type="InterPro" id="IPR051676">
    <property type="entry name" value="UPF0053_domain"/>
</dbReference>
<dbReference type="CDD" id="cd04590">
    <property type="entry name" value="CBS_pair_CorC_HlyC_assoc"/>
    <property type="match status" value="1"/>
</dbReference>
<keyword evidence="3" id="KW-1003">Cell membrane</keyword>
<dbReference type="InterPro" id="IPR000644">
    <property type="entry name" value="CBS_dom"/>
</dbReference>
<keyword evidence="5" id="KW-0677">Repeat</keyword>
<keyword evidence="8 10" id="KW-0472">Membrane</keyword>
<keyword evidence="4 10" id="KW-0812">Transmembrane</keyword>
<dbReference type="GO" id="GO:0005886">
    <property type="term" value="C:plasma membrane"/>
    <property type="evidence" value="ECO:0007669"/>
    <property type="project" value="UniProtKB-SubCell"/>
</dbReference>
<dbReference type="GO" id="GO:0050660">
    <property type="term" value="F:flavin adenine dinucleotide binding"/>
    <property type="evidence" value="ECO:0007669"/>
    <property type="project" value="InterPro"/>
</dbReference>
<feature type="domain" description="CNNM transmembrane" evidence="13">
    <location>
        <begin position="1"/>
        <end position="199"/>
    </location>
</feature>
<dbReference type="RefSeq" id="WP_184246592.1">
    <property type="nucleotide sequence ID" value="NZ_BAAACU010000028.1"/>
</dbReference>
<evidence type="ECO:0000256" key="8">
    <source>
        <dbReference type="ARBA" id="ARBA00023136"/>
    </source>
</evidence>
<keyword evidence="6 10" id="KW-1133">Transmembrane helix</keyword>
<dbReference type="PANTHER" id="PTHR43099:SF2">
    <property type="entry name" value="UPF0053 PROTEIN YRKA"/>
    <property type="match status" value="1"/>
</dbReference>
<evidence type="ECO:0000259" key="12">
    <source>
        <dbReference type="PROSITE" id="PS51371"/>
    </source>
</evidence>
<comment type="similarity">
    <text evidence="2">Belongs to the UPF0053 family.</text>
</comment>
<dbReference type="FunFam" id="3.10.580.10:FF:000002">
    <property type="entry name" value="Magnesium/cobalt efflux protein CorC"/>
    <property type="match status" value="1"/>
</dbReference>
<evidence type="ECO:0000256" key="2">
    <source>
        <dbReference type="ARBA" id="ARBA00006337"/>
    </source>
</evidence>
<feature type="transmembrane region" description="Helical" evidence="11">
    <location>
        <begin position="133"/>
        <end position="152"/>
    </location>
</feature>
<organism evidence="14 15">
    <name type="scientific">Gracilibacillus halotolerans</name>
    <dbReference type="NCBI Taxonomy" id="74386"/>
    <lineage>
        <taxon>Bacteria</taxon>
        <taxon>Bacillati</taxon>
        <taxon>Bacillota</taxon>
        <taxon>Bacilli</taxon>
        <taxon>Bacillales</taxon>
        <taxon>Bacillaceae</taxon>
        <taxon>Gracilibacillus</taxon>
    </lineage>
</organism>
<dbReference type="SMART" id="SM01091">
    <property type="entry name" value="CorC_HlyC"/>
    <property type="match status" value="1"/>
</dbReference>
<dbReference type="InterPro" id="IPR036318">
    <property type="entry name" value="FAD-bd_PCMH-like_sf"/>
</dbReference>
<evidence type="ECO:0000256" key="4">
    <source>
        <dbReference type="ARBA" id="ARBA00022692"/>
    </source>
</evidence>
<dbReference type="InterPro" id="IPR002550">
    <property type="entry name" value="CNNM"/>
</dbReference>
<gene>
    <name evidence="14" type="ORF">GGQ92_001539</name>
</gene>
<dbReference type="Gene3D" id="3.10.580.10">
    <property type="entry name" value="CBS-domain"/>
    <property type="match status" value="1"/>
</dbReference>
<evidence type="ECO:0000256" key="3">
    <source>
        <dbReference type="ARBA" id="ARBA00022475"/>
    </source>
</evidence>
<dbReference type="Pfam" id="PF03471">
    <property type="entry name" value="CorC_HlyC"/>
    <property type="match status" value="1"/>
</dbReference>
<dbReference type="SUPFAM" id="SSF54631">
    <property type="entry name" value="CBS-domain pair"/>
    <property type="match status" value="1"/>
</dbReference>
<dbReference type="InterPro" id="IPR044751">
    <property type="entry name" value="Ion_transp-like_CBS"/>
</dbReference>
<feature type="domain" description="CBS" evidence="12">
    <location>
        <begin position="218"/>
        <end position="277"/>
    </location>
</feature>
<feature type="domain" description="CBS" evidence="12">
    <location>
        <begin position="283"/>
        <end position="340"/>
    </location>
</feature>
<name>A0A841RMA6_9BACI</name>
<evidence type="ECO:0000256" key="6">
    <source>
        <dbReference type="ARBA" id="ARBA00022989"/>
    </source>
</evidence>
<feature type="transmembrane region" description="Helical" evidence="11">
    <location>
        <begin position="55"/>
        <end position="75"/>
    </location>
</feature>
<dbReference type="AlphaFoldDB" id="A0A841RMA6"/>
<accession>A0A841RMA6</accession>
<dbReference type="InterPro" id="IPR016169">
    <property type="entry name" value="FAD-bd_PCMH_sub2"/>
</dbReference>
<keyword evidence="15" id="KW-1185">Reference proteome</keyword>
<dbReference type="PROSITE" id="PS51846">
    <property type="entry name" value="CNNM"/>
    <property type="match status" value="1"/>
</dbReference>
<evidence type="ECO:0000256" key="9">
    <source>
        <dbReference type="PROSITE-ProRule" id="PRU00703"/>
    </source>
</evidence>
<dbReference type="SMART" id="SM00116">
    <property type="entry name" value="CBS"/>
    <property type="match status" value="2"/>
</dbReference>
<feature type="transmembrane region" description="Helical" evidence="11">
    <location>
        <begin position="95"/>
        <end position="121"/>
    </location>
</feature>
<evidence type="ECO:0000256" key="5">
    <source>
        <dbReference type="ARBA" id="ARBA00022737"/>
    </source>
</evidence>
<evidence type="ECO:0000259" key="13">
    <source>
        <dbReference type="PROSITE" id="PS51846"/>
    </source>
</evidence>
<reference evidence="14 15" key="1">
    <citation type="submission" date="2020-08" db="EMBL/GenBank/DDBJ databases">
        <title>Genomic Encyclopedia of Type Strains, Phase IV (KMG-IV): sequencing the most valuable type-strain genomes for metagenomic binning, comparative biology and taxonomic classification.</title>
        <authorList>
            <person name="Goeker M."/>
        </authorList>
    </citation>
    <scope>NUCLEOTIDE SEQUENCE [LARGE SCALE GENOMIC DNA]</scope>
    <source>
        <strain evidence="14 15">DSM 11805</strain>
    </source>
</reference>
<dbReference type="PROSITE" id="PS51371">
    <property type="entry name" value="CBS"/>
    <property type="match status" value="2"/>
</dbReference>